<dbReference type="Proteomes" id="UP000013237">
    <property type="component" value="Unassembled WGS sequence"/>
</dbReference>
<organism evidence="1 2">
    <name type="scientific">Pseudomonas putida TRO1</name>
    <dbReference type="NCBI Taxonomy" id="1227924"/>
    <lineage>
        <taxon>Bacteria</taxon>
        <taxon>Pseudomonadati</taxon>
        <taxon>Pseudomonadota</taxon>
        <taxon>Gammaproteobacteria</taxon>
        <taxon>Pseudomonadales</taxon>
        <taxon>Pseudomonadaceae</taxon>
        <taxon>Pseudomonas</taxon>
    </lineage>
</organism>
<dbReference type="EMBL" id="APBQ01000072">
    <property type="protein sequence ID" value="ENY77306.1"/>
    <property type="molecule type" value="Genomic_DNA"/>
</dbReference>
<accession>A0AAD2WBY3</accession>
<gene>
    <name evidence="1" type="ORF">C206_12759</name>
</gene>
<protein>
    <submittedName>
        <fullName evidence="1">Uncharacterized protein</fullName>
    </submittedName>
</protein>
<sequence length="330" mass="36446">MRLEIEQGRSSFSIGYPWRAQRERSYDFDVRYLTLPPSEQHVTLHDVDALPASEWLMRPLRFYPRASENSAHSIFYIAWREDNNGIFAPLTMTSASAPAVSKQPYATNTSYMNTYVGLDTVPDAGYRLSDFYSLSLLIHPRTLHGCTGAKELDNVMCGLFEKTPPSIVAVEAGTPPASGVAPLVKMVSASELYNKASNPGAEASNQEPVWIDVVPTGNLTFPLYSTYVVLNRAPTHEFKLSKSGDKLKLVMTHLDANGLEREVDPLATEWSLLAGGGQIDADGVFTPSSSNKFAVILAIEPNPEHHFWAVVIVPVPLMSVDDFLKLTRRS</sequence>
<evidence type="ECO:0000313" key="1">
    <source>
        <dbReference type="EMBL" id="ENY77306.1"/>
    </source>
</evidence>
<proteinExistence type="predicted"/>
<reference evidence="1 2" key="1">
    <citation type="submission" date="2013-02" db="EMBL/GenBank/DDBJ databases">
        <title>Insights into the proteome of triclosan-resistant Pseudomonas putida TRO1, isolated from activated sludge.</title>
        <authorList>
            <person name="Lolas I.B."/>
            <person name="Almeida B."/>
            <person name="Starnawski P.M."/>
            <person name="Soenderkaer M."/>
            <person name="Nielsen K.L."/>
            <person name="Nielsen J.L."/>
        </authorList>
    </citation>
    <scope>NUCLEOTIDE SEQUENCE [LARGE SCALE GENOMIC DNA]</scope>
    <source>
        <strain evidence="1 2">TRO1</strain>
    </source>
</reference>
<evidence type="ECO:0000313" key="2">
    <source>
        <dbReference type="Proteomes" id="UP000013237"/>
    </source>
</evidence>
<dbReference type="AlphaFoldDB" id="A0AAD2WBY3"/>
<name>A0AAD2WBY3_PSEPU</name>
<comment type="caution">
    <text evidence="1">The sequence shown here is derived from an EMBL/GenBank/DDBJ whole genome shotgun (WGS) entry which is preliminary data.</text>
</comment>